<keyword evidence="3" id="KW-0804">Transcription</keyword>
<feature type="region of interest" description="Disordered" evidence="5">
    <location>
        <begin position="948"/>
        <end position="975"/>
    </location>
</feature>
<keyword evidence="1" id="KW-0805">Transcription regulation</keyword>
<gene>
    <name evidence="7" type="ORF">CFD26_103465</name>
</gene>
<dbReference type="CDD" id="cd12148">
    <property type="entry name" value="fungal_TF_MHR"/>
    <property type="match status" value="1"/>
</dbReference>
<feature type="domain" description="Zn(2)-C6 fungal-type" evidence="6">
    <location>
        <begin position="225"/>
        <end position="255"/>
    </location>
</feature>
<dbReference type="PROSITE" id="PS00463">
    <property type="entry name" value="ZN2_CY6_FUNGAL_1"/>
    <property type="match status" value="1"/>
</dbReference>
<evidence type="ECO:0000256" key="1">
    <source>
        <dbReference type="ARBA" id="ARBA00023015"/>
    </source>
</evidence>
<sequence>MIGTDDKPKSLPPYSGPPPPPQMHHRIPPEAAHGLPNAPGVYDQPWRPYPPAFEHHHAEQRRPSNPPQPSLPAHGYPVIPNRELPQLPPEGPYGRPNSLPAPSLTPTESHPPIFRPMNGASHDSIPHSTPPHPAPPHSAPPEFRPRMTYPPQEQSSNGDPPPPPPPPVSHTMPPAQFPTPVPQISHTPAPYEPNYYQNQAFGMRQRKPARAQQTNLGSLLFLQKACDQCRTRKAKCDEGRPACSHCKENNLICVYKEVPPHKQEKATQQILDKIQYLEDKLDERLTHFQAVQMEHGVTLSKISTEVGVKESKILAVKDTARSMQPKQTDRLLKPSAPDPLLESESKNGEGMQQLDPNEPAGQSYVEREDGELSIPVEHTTAAHKLLSWPSIKNLLYPREYDEDYVMRKEEQRGLIRVYGRGEGDDTSEDRMSPTPLTSSNSSSGWDDTNQASPSSPWSQSAHPSGFPQKLKDRGVDEFGTLWADPDTIRRYHHSYLEHMHKLHPFLDQSDLEKKIEMFIKFHCLPKTSGGLTPTGTGDMPRGAKRKRSRETLQGAACDFQTSAMSRRIEKSIDNAVLLLVLALGSICEQGPPLPGPVTDTPPDFRKEWIPGPPTRSILSPAGSDMILPAQGSFYASNPHAVPSPSPVDGRRSVGGRSASSGPSPANRHLRNVDVIPGLSYYAYATQILGGLQGANGLLHVQAALLAGLYAGQLAHPVQSHGWIFQAGRACQVLIRSKRYDQMQDGPMKDLYDFAYWTCLQLESDLLAELDLPASGISRAESRISLPKGRFTLALPNEIGAPSTMMMFFYSAQIHLRKVLNRVHTDLYKVERQQNSNAVNPGIATNAAGSASAVNAAIAAITANPSSSTTTQSSSSNNRWTSNVQEILSMNLELWRNSLPEIMKWKDTDPPSKDINVARMRAKYYGARYIIHRPLLYHALHYAGLPPNPTSASVESPAGSVLSGSKSQQVSPSITHSQRATNMARLSSDMGMAVHSAPPSFQGGPGSMGTIAYRDLPPKLRRACKVCIDSAILSTEAFDGIDGRPIVTNIFGTAHAQFGNMLVLSATYMSCLSELVDRNVLEKLLKRTIKFLLQSRYISPSLRADARILTEIYEKIFGEPATSFSSAYS</sequence>
<feature type="region of interest" description="Disordered" evidence="5">
    <location>
        <begin position="637"/>
        <end position="666"/>
    </location>
</feature>
<keyword evidence="4" id="KW-0539">Nucleus</keyword>
<feature type="compositionally biased region" description="Polar residues" evidence="5">
    <location>
        <begin position="961"/>
        <end position="975"/>
    </location>
</feature>
<dbReference type="Pfam" id="PF00172">
    <property type="entry name" value="Zn_clus"/>
    <property type="match status" value="1"/>
</dbReference>
<dbReference type="InterPro" id="IPR036864">
    <property type="entry name" value="Zn2-C6_fun-type_DNA-bd_sf"/>
</dbReference>
<dbReference type="EMBL" id="NIDN02000058">
    <property type="protein sequence ID" value="RLL98195.1"/>
    <property type="molecule type" value="Genomic_DNA"/>
</dbReference>
<feature type="region of interest" description="Disordered" evidence="5">
    <location>
        <begin position="1"/>
        <end position="195"/>
    </location>
</feature>
<evidence type="ECO:0000256" key="2">
    <source>
        <dbReference type="ARBA" id="ARBA00023125"/>
    </source>
</evidence>
<dbReference type="GO" id="GO:0000981">
    <property type="term" value="F:DNA-binding transcription factor activity, RNA polymerase II-specific"/>
    <property type="evidence" value="ECO:0007669"/>
    <property type="project" value="InterPro"/>
</dbReference>
<feature type="region of interest" description="Disordered" evidence="5">
    <location>
        <begin position="416"/>
        <end position="470"/>
    </location>
</feature>
<keyword evidence="8" id="KW-1185">Reference proteome</keyword>
<accession>A0A397I8C4</accession>
<reference evidence="7 8" key="1">
    <citation type="submission" date="2018-08" db="EMBL/GenBank/DDBJ databases">
        <title>Draft genome sequences of two Aspergillus turcosus clinical strains isolated from bronchoalveolar lavage fluid: one azole-susceptible and the other azole-resistant.</title>
        <authorList>
            <person name="Parent-Michaud M."/>
            <person name="Dufresne P.J."/>
            <person name="Fournier E."/>
            <person name="Martineau C."/>
            <person name="Moreira S."/>
            <person name="Perkins V."/>
            <person name="De Repentigny L."/>
            <person name="Dufresne S.F."/>
        </authorList>
    </citation>
    <scope>NUCLEOTIDE SEQUENCE [LARGE SCALE GENOMIC DNA]</scope>
    <source>
        <strain evidence="7">HMR AF 1038</strain>
    </source>
</reference>
<dbReference type="PANTHER" id="PTHR47785:SF4">
    <property type="entry name" value="ZN(II)2CYS6 TRANSCRIPTION FACTOR (EUROFUNG)"/>
    <property type="match status" value="1"/>
</dbReference>
<dbReference type="GO" id="GO:0003677">
    <property type="term" value="F:DNA binding"/>
    <property type="evidence" value="ECO:0007669"/>
    <property type="project" value="UniProtKB-KW"/>
</dbReference>
<dbReference type="STRING" id="1245748.A0A397I8C4"/>
<protein>
    <recommendedName>
        <fullName evidence="6">Zn(2)-C6 fungal-type domain-containing protein</fullName>
    </recommendedName>
</protein>
<feature type="compositionally biased region" description="Low complexity" evidence="5">
    <location>
        <begin position="654"/>
        <end position="665"/>
    </location>
</feature>
<dbReference type="PROSITE" id="PS50048">
    <property type="entry name" value="ZN2_CY6_FUNGAL_2"/>
    <property type="match status" value="1"/>
</dbReference>
<feature type="compositionally biased region" description="Basic and acidic residues" evidence="5">
    <location>
        <begin position="53"/>
        <end position="62"/>
    </location>
</feature>
<feature type="compositionally biased region" description="Basic and acidic residues" evidence="5">
    <location>
        <begin position="416"/>
        <end position="431"/>
    </location>
</feature>
<feature type="compositionally biased region" description="Pro residues" evidence="5">
    <location>
        <begin position="10"/>
        <end position="22"/>
    </location>
</feature>
<dbReference type="SMART" id="SM00066">
    <property type="entry name" value="GAL4"/>
    <property type="match status" value="1"/>
</dbReference>
<dbReference type="Gene3D" id="4.10.240.10">
    <property type="entry name" value="Zn(2)-C6 fungal-type DNA-binding domain"/>
    <property type="match status" value="1"/>
</dbReference>
<dbReference type="AlphaFoldDB" id="A0A397I8C4"/>
<feature type="compositionally biased region" description="Low complexity" evidence="5">
    <location>
        <begin position="450"/>
        <end position="464"/>
    </location>
</feature>
<feature type="compositionally biased region" description="Low complexity" evidence="5">
    <location>
        <begin position="432"/>
        <end position="443"/>
    </location>
</feature>
<dbReference type="SUPFAM" id="SSF57701">
    <property type="entry name" value="Zn2/Cys6 DNA-binding domain"/>
    <property type="match status" value="1"/>
</dbReference>
<comment type="caution">
    <text evidence="7">The sequence shown here is derived from an EMBL/GenBank/DDBJ whole genome shotgun (WGS) entry which is preliminary data.</text>
</comment>
<evidence type="ECO:0000256" key="4">
    <source>
        <dbReference type="ARBA" id="ARBA00023242"/>
    </source>
</evidence>
<feature type="compositionally biased region" description="Pro residues" evidence="5">
    <location>
        <begin position="128"/>
        <end position="139"/>
    </location>
</feature>
<evidence type="ECO:0000313" key="7">
    <source>
        <dbReference type="EMBL" id="RLL98195.1"/>
    </source>
</evidence>
<keyword evidence="2" id="KW-0238">DNA-binding</keyword>
<dbReference type="GO" id="GO:0008270">
    <property type="term" value="F:zinc ion binding"/>
    <property type="evidence" value="ECO:0007669"/>
    <property type="project" value="InterPro"/>
</dbReference>
<dbReference type="InterPro" id="IPR001138">
    <property type="entry name" value="Zn2Cys6_DnaBD"/>
</dbReference>
<evidence type="ECO:0000313" key="8">
    <source>
        <dbReference type="Proteomes" id="UP000215289"/>
    </source>
</evidence>
<evidence type="ECO:0000256" key="3">
    <source>
        <dbReference type="ARBA" id="ARBA00023163"/>
    </source>
</evidence>
<feature type="region of interest" description="Disordered" evidence="5">
    <location>
        <begin position="320"/>
        <end position="365"/>
    </location>
</feature>
<organism evidence="7 8">
    <name type="scientific">Aspergillus turcosus</name>
    <dbReference type="NCBI Taxonomy" id="1245748"/>
    <lineage>
        <taxon>Eukaryota</taxon>
        <taxon>Fungi</taxon>
        <taxon>Dikarya</taxon>
        <taxon>Ascomycota</taxon>
        <taxon>Pezizomycotina</taxon>
        <taxon>Eurotiomycetes</taxon>
        <taxon>Eurotiomycetidae</taxon>
        <taxon>Eurotiales</taxon>
        <taxon>Aspergillaceae</taxon>
        <taxon>Aspergillus</taxon>
        <taxon>Aspergillus subgen. Fumigati</taxon>
    </lineage>
</organism>
<dbReference type="CDD" id="cd00067">
    <property type="entry name" value="GAL4"/>
    <property type="match status" value="1"/>
</dbReference>
<proteinExistence type="predicted"/>
<dbReference type="OrthoDB" id="5244761at2759"/>
<feature type="compositionally biased region" description="Pro residues" evidence="5">
    <location>
        <begin position="159"/>
        <end position="168"/>
    </location>
</feature>
<dbReference type="Proteomes" id="UP000215289">
    <property type="component" value="Unassembled WGS sequence"/>
</dbReference>
<name>A0A397I8C4_9EURO</name>
<dbReference type="InterPro" id="IPR053181">
    <property type="entry name" value="EcdB-like_regulator"/>
</dbReference>
<evidence type="ECO:0000259" key="6">
    <source>
        <dbReference type="PROSITE" id="PS50048"/>
    </source>
</evidence>
<dbReference type="PANTHER" id="PTHR47785">
    <property type="entry name" value="ZN(II)2CYS6 TRANSCRIPTION FACTOR (EUROFUNG)-RELATED-RELATED"/>
    <property type="match status" value="1"/>
</dbReference>
<evidence type="ECO:0000256" key="5">
    <source>
        <dbReference type="SAM" id="MobiDB-lite"/>
    </source>
</evidence>